<organism evidence="9 10">
    <name type="scientific">Alteromonas sediminis</name>
    <dbReference type="NCBI Taxonomy" id="2259342"/>
    <lineage>
        <taxon>Bacteria</taxon>
        <taxon>Pseudomonadati</taxon>
        <taxon>Pseudomonadota</taxon>
        <taxon>Gammaproteobacteria</taxon>
        <taxon>Alteromonadales</taxon>
        <taxon>Alteromonadaceae</taxon>
        <taxon>Alteromonas/Salinimonas group</taxon>
        <taxon>Alteromonas</taxon>
    </lineage>
</organism>
<evidence type="ECO:0000259" key="8">
    <source>
        <dbReference type="PROSITE" id="PS50893"/>
    </source>
</evidence>
<keyword evidence="7" id="KW-0472">Membrane</keyword>
<dbReference type="InterPro" id="IPR027417">
    <property type="entry name" value="P-loop_NTPase"/>
</dbReference>
<dbReference type="FunFam" id="3.40.50.300:FF:000230">
    <property type="entry name" value="Lipoprotein-releasing system ATP-binding protein LolD"/>
    <property type="match status" value="1"/>
</dbReference>
<proteinExistence type="inferred from homology"/>
<evidence type="ECO:0000313" key="9">
    <source>
        <dbReference type="EMBL" id="RPJ67287.1"/>
    </source>
</evidence>
<evidence type="ECO:0000256" key="1">
    <source>
        <dbReference type="ARBA" id="ARBA00005417"/>
    </source>
</evidence>
<dbReference type="EMBL" id="RPOK01000002">
    <property type="protein sequence ID" value="RPJ67287.1"/>
    <property type="molecule type" value="Genomic_DNA"/>
</dbReference>
<evidence type="ECO:0000256" key="6">
    <source>
        <dbReference type="ARBA" id="ARBA00022967"/>
    </source>
</evidence>
<evidence type="ECO:0000313" key="10">
    <source>
        <dbReference type="Proteomes" id="UP000275281"/>
    </source>
</evidence>
<dbReference type="GO" id="GO:0089705">
    <property type="term" value="P:protein localization to outer membrane"/>
    <property type="evidence" value="ECO:0007669"/>
    <property type="project" value="TreeGrafter"/>
</dbReference>
<reference evidence="9 10" key="1">
    <citation type="submission" date="2018-11" db="EMBL/GenBank/DDBJ databases">
        <authorList>
            <person name="Ye M.-Q."/>
            <person name="Du Z.-J."/>
        </authorList>
    </citation>
    <scope>NUCLEOTIDE SEQUENCE [LARGE SCALE GENOMIC DNA]</scope>
    <source>
        <strain evidence="9 10">U0105</strain>
    </source>
</reference>
<evidence type="ECO:0000256" key="7">
    <source>
        <dbReference type="ARBA" id="ARBA00023136"/>
    </source>
</evidence>
<dbReference type="PROSITE" id="PS50893">
    <property type="entry name" value="ABC_TRANSPORTER_2"/>
    <property type="match status" value="1"/>
</dbReference>
<comment type="caution">
    <text evidence="9">The sequence shown here is derived from an EMBL/GenBank/DDBJ whole genome shotgun (WGS) entry which is preliminary data.</text>
</comment>
<dbReference type="PANTHER" id="PTHR24220">
    <property type="entry name" value="IMPORT ATP-BINDING PROTEIN"/>
    <property type="match status" value="1"/>
</dbReference>
<dbReference type="SUPFAM" id="SSF52540">
    <property type="entry name" value="P-loop containing nucleoside triphosphate hydrolases"/>
    <property type="match status" value="1"/>
</dbReference>
<dbReference type="GO" id="GO:0044874">
    <property type="term" value="P:lipoprotein localization to outer membrane"/>
    <property type="evidence" value="ECO:0007669"/>
    <property type="project" value="TreeGrafter"/>
</dbReference>
<protein>
    <submittedName>
        <fullName evidence="9">ATP-binding cassette domain-containing protein</fullName>
    </submittedName>
</protein>
<keyword evidence="10" id="KW-1185">Reference proteome</keyword>
<dbReference type="GO" id="GO:0016887">
    <property type="term" value="F:ATP hydrolysis activity"/>
    <property type="evidence" value="ECO:0007669"/>
    <property type="project" value="InterPro"/>
</dbReference>
<accession>A0A3N5Y0Q4</accession>
<dbReference type="GO" id="GO:0005886">
    <property type="term" value="C:plasma membrane"/>
    <property type="evidence" value="ECO:0007669"/>
    <property type="project" value="TreeGrafter"/>
</dbReference>
<dbReference type="InterPro" id="IPR003439">
    <property type="entry name" value="ABC_transporter-like_ATP-bd"/>
</dbReference>
<dbReference type="Gene3D" id="3.40.50.300">
    <property type="entry name" value="P-loop containing nucleotide triphosphate hydrolases"/>
    <property type="match status" value="1"/>
</dbReference>
<evidence type="ECO:0000256" key="2">
    <source>
        <dbReference type="ARBA" id="ARBA00022448"/>
    </source>
</evidence>
<feature type="domain" description="ABC transporter" evidence="8">
    <location>
        <begin position="11"/>
        <end position="233"/>
    </location>
</feature>
<sequence>MDTSISNSPVLSCRNIVKRYDDGVDAVTVLRGVSLDIAPGSQIAIVGASGSGKSSLLHILGALDTPNEGDVFFLDHSILSLNRTQQAHLRNKYLGFVYQFHHLLNEFSALENVAMPLLISGEKAAVAMEKASSALDKVGLSHRKKHAPNALSGGERQRTAIARAIVNSPKVVLADEPTGNLDAKTGEQVYELMLSLQADLNMAFAVVTHDLTLAKKMSHQYQLHDGMLQEYKY</sequence>
<keyword evidence="3" id="KW-1003">Cell membrane</keyword>
<dbReference type="InterPro" id="IPR015854">
    <property type="entry name" value="ABC_transpr_LolD-like"/>
</dbReference>
<dbReference type="InterPro" id="IPR003593">
    <property type="entry name" value="AAA+_ATPase"/>
</dbReference>
<dbReference type="SMART" id="SM00382">
    <property type="entry name" value="AAA"/>
    <property type="match status" value="1"/>
</dbReference>
<dbReference type="OrthoDB" id="9801477at2"/>
<evidence type="ECO:0000256" key="3">
    <source>
        <dbReference type="ARBA" id="ARBA00022475"/>
    </source>
</evidence>
<evidence type="ECO:0000256" key="4">
    <source>
        <dbReference type="ARBA" id="ARBA00022741"/>
    </source>
</evidence>
<dbReference type="CDD" id="cd03255">
    <property type="entry name" value="ABC_MJ0796_LolCDE_FtsE"/>
    <property type="match status" value="1"/>
</dbReference>
<name>A0A3N5Y0Q4_9ALTE</name>
<keyword evidence="4" id="KW-0547">Nucleotide-binding</keyword>
<dbReference type="GO" id="GO:0005524">
    <property type="term" value="F:ATP binding"/>
    <property type="evidence" value="ECO:0007669"/>
    <property type="project" value="UniProtKB-KW"/>
</dbReference>
<dbReference type="Proteomes" id="UP000275281">
    <property type="component" value="Unassembled WGS sequence"/>
</dbReference>
<comment type="similarity">
    <text evidence="1">Belongs to the ABC transporter superfamily.</text>
</comment>
<dbReference type="Pfam" id="PF00005">
    <property type="entry name" value="ABC_tran"/>
    <property type="match status" value="1"/>
</dbReference>
<dbReference type="GO" id="GO:0022857">
    <property type="term" value="F:transmembrane transporter activity"/>
    <property type="evidence" value="ECO:0007669"/>
    <property type="project" value="TreeGrafter"/>
</dbReference>
<dbReference type="PANTHER" id="PTHR24220:SF689">
    <property type="entry name" value="LIPOPROTEIN-RELEASING SYSTEM ATP-BINDING PROTEIN LOLD"/>
    <property type="match status" value="1"/>
</dbReference>
<dbReference type="AlphaFoldDB" id="A0A3N5Y0Q4"/>
<dbReference type="InterPro" id="IPR017911">
    <property type="entry name" value="MacB-like_ATP-bd"/>
</dbReference>
<evidence type="ECO:0000256" key="5">
    <source>
        <dbReference type="ARBA" id="ARBA00022840"/>
    </source>
</evidence>
<keyword evidence="2" id="KW-0813">Transport</keyword>
<keyword evidence="5 9" id="KW-0067">ATP-binding</keyword>
<keyword evidence="6" id="KW-1278">Translocase</keyword>
<dbReference type="RefSeq" id="WP_124027189.1">
    <property type="nucleotide sequence ID" value="NZ_JBHRSN010000015.1"/>
</dbReference>
<gene>
    <name evidence="9" type="ORF">DRW07_07075</name>
</gene>